<gene>
    <name evidence="1" type="ORF">HPB47_017278</name>
</gene>
<keyword evidence="2" id="KW-1185">Reference proteome</keyword>
<evidence type="ECO:0000313" key="2">
    <source>
        <dbReference type="Proteomes" id="UP000805193"/>
    </source>
</evidence>
<evidence type="ECO:0000313" key="1">
    <source>
        <dbReference type="EMBL" id="KAG0437812.1"/>
    </source>
</evidence>
<comment type="caution">
    <text evidence="1">The sequence shown here is derived from an EMBL/GenBank/DDBJ whole genome shotgun (WGS) entry which is preliminary data.</text>
</comment>
<organism evidence="1 2">
    <name type="scientific">Ixodes persulcatus</name>
    <name type="common">Taiga tick</name>
    <dbReference type="NCBI Taxonomy" id="34615"/>
    <lineage>
        <taxon>Eukaryota</taxon>
        <taxon>Metazoa</taxon>
        <taxon>Ecdysozoa</taxon>
        <taxon>Arthropoda</taxon>
        <taxon>Chelicerata</taxon>
        <taxon>Arachnida</taxon>
        <taxon>Acari</taxon>
        <taxon>Parasitiformes</taxon>
        <taxon>Ixodida</taxon>
        <taxon>Ixodoidea</taxon>
        <taxon>Ixodidae</taxon>
        <taxon>Ixodinae</taxon>
        <taxon>Ixodes</taxon>
    </lineage>
</organism>
<sequence length="117" mass="12167">MGTALSVAALLILAFASGVRSVCPELDCEKEGPGCFPVRGDNEECSKCSCDGKQEDPSVLDRVGPAVAPAKPHATAKDGPDSRNKECPTCPEGCITSMFQGKCTGCLSPEDSDLKCE</sequence>
<name>A0AC60QNQ0_IXOPE</name>
<proteinExistence type="predicted"/>
<accession>A0AC60QNQ0</accession>
<dbReference type="Proteomes" id="UP000805193">
    <property type="component" value="Unassembled WGS sequence"/>
</dbReference>
<protein>
    <submittedName>
        <fullName evidence="1">Uncharacterized protein</fullName>
    </submittedName>
</protein>
<reference evidence="1 2" key="1">
    <citation type="journal article" date="2020" name="Cell">
        <title>Large-Scale Comparative Analyses of Tick Genomes Elucidate Their Genetic Diversity and Vector Capacities.</title>
        <authorList>
            <consortium name="Tick Genome and Microbiome Consortium (TIGMIC)"/>
            <person name="Jia N."/>
            <person name="Wang J."/>
            <person name="Shi W."/>
            <person name="Du L."/>
            <person name="Sun Y."/>
            <person name="Zhan W."/>
            <person name="Jiang J.F."/>
            <person name="Wang Q."/>
            <person name="Zhang B."/>
            <person name="Ji P."/>
            <person name="Bell-Sakyi L."/>
            <person name="Cui X.M."/>
            <person name="Yuan T.T."/>
            <person name="Jiang B.G."/>
            <person name="Yang W.F."/>
            <person name="Lam T.T."/>
            <person name="Chang Q.C."/>
            <person name="Ding S.J."/>
            <person name="Wang X.J."/>
            <person name="Zhu J.G."/>
            <person name="Ruan X.D."/>
            <person name="Zhao L."/>
            <person name="Wei J.T."/>
            <person name="Ye R.Z."/>
            <person name="Que T.C."/>
            <person name="Du C.H."/>
            <person name="Zhou Y.H."/>
            <person name="Cheng J.X."/>
            <person name="Dai P.F."/>
            <person name="Guo W.B."/>
            <person name="Han X.H."/>
            <person name="Huang E.J."/>
            <person name="Li L.F."/>
            <person name="Wei W."/>
            <person name="Gao Y.C."/>
            <person name="Liu J.Z."/>
            <person name="Shao H.Z."/>
            <person name="Wang X."/>
            <person name="Wang C.C."/>
            <person name="Yang T.C."/>
            <person name="Huo Q.B."/>
            <person name="Li W."/>
            <person name="Chen H.Y."/>
            <person name="Chen S.E."/>
            <person name="Zhou L.G."/>
            <person name="Ni X.B."/>
            <person name="Tian J.H."/>
            <person name="Sheng Y."/>
            <person name="Liu T."/>
            <person name="Pan Y.S."/>
            <person name="Xia L.Y."/>
            <person name="Li J."/>
            <person name="Zhao F."/>
            <person name="Cao W.C."/>
        </authorList>
    </citation>
    <scope>NUCLEOTIDE SEQUENCE [LARGE SCALE GENOMIC DNA]</scope>
    <source>
        <strain evidence="1">Iper-2018</strain>
    </source>
</reference>
<dbReference type="EMBL" id="JABSTQ010006159">
    <property type="protein sequence ID" value="KAG0437812.1"/>
    <property type="molecule type" value="Genomic_DNA"/>
</dbReference>